<keyword evidence="1" id="KW-0969">Cilium</keyword>
<comment type="caution">
    <text evidence="1">The sequence shown here is derived from an EMBL/GenBank/DDBJ whole genome shotgun (WGS) entry which is preliminary data.</text>
</comment>
<name>C2E2Y5_LACJH</name>
<dbReference type="EMBL" id="ACGR01000021">
    <property type="protein sequence ID" value="EEJ60695.1"/>
    <property type="molecule type" value="Genomic_DNA"/>
</dbReference>
<organism evidence="1 2">
    <name type="scientific">Lactobacillus johnsonii ATCC 33200</name>
    <dbReference type="NCBI Taxonomy" id="525330"/>
    <lineage>
        <taxon>Bacteria</taxon>
        <taxon>Bacillati</taxon>
        <taxon>Bacillota</taxon>
        <taxon>Bacilli</taxon>
        <taxon>Lactobacillales</taxon>
        <taxon>Lactobacillaceae</taxon>
        <taxon>Lactobacillus</taxon>
    </lineage>
</organism>
<reference evidence="1 2" key="1">
    <citation type="submission" date="2009-01" db="EMBL/GenBank/DDBJ databases">
        <authorList>
            <person name="Qin X."/>
            <person name="Bachman B."/>
            <person name="Battles P."/>
            <person name="Bell A."/>
            <person name="Bess C."/>
            <person name="Bickham C."/>
            <person name="Chaboub L."/>
            <person name="Chen D."/>
            <person name="Coyle M."/>
            <person name="Deiros D.R."/>
            <person name="Dinh H."/>
            <person name="Forbes L."/>
            <person name="Fowler G."/>
            <person name="Francisco L."/>
            <person name="Fu Q."/>
            <person name="Gubbala S."/>
            <person name="Hale W."/>
            <person name="Han Y."/>
            <person name="Hemphill L."/>
            <person name="Highlander S.K."/>
            <person name="Hirani K."/>
            <person name="Hogues M."/>
            <person name="Jackson L."/>
            <person name="Jakkamsetti A."/>
            <person name="Javaid M."/>
            <person name="Jiang H."/>
            <person name="Korchina V."/>
            <person name="Kovar C."/>
            <person name="Lara F."/>
            <person name="Lee S."/>
            <person name="Mata R."/>
            <person name="Mathew T."/>
            <person name="Moen C."/>
            <person name="Morales K."/>
            <person name="Munidasa M."/>
            <person name="Nazareth L."/>
            <person name="Ngo R."/>
            <person name="Nguyen L."/>
            <person name="Okwuonu G."/>
            <person name="Ongeri F."/>
            <person name="Patil S."/>
            <person name="Petrosino J."/>
            <person name="Pham C."/>
            <person name="Pham P."/>
            <person name="Pu L.-L."/>
            <person name="Puazo M."/>
            <person name="Raj R."/>
            <person name="Reid J."/>
            <person name="Rouhana J."/>
            <person name="Saada N."/>
            <person name="Shang Y."/>
            <person name="Simmons D."/>
            <person name="Thornton R."/>
            <person name="Warren J."/>
            <person name="Weissenberger G."/>
            <person name="Zhang J."/>
            <person name="Zhang L."/>
            <person name="Zhou C."/>
            <person name="Zhu D."/>
            <person name="Muzny D."/>
            <person name="Worley K."/>
            <person name="Gibbs R."/>
        </authorList>
    </citation>
    <scope>NUCLEOTIDE SEQUENCE [LARGE SCALE GENOMIC DNA]</scope>
    <source>
        <strain evidence="1 2">ATCC 33200</strain>
    </source>
</reference>
<gene>
    <name evidence="1" type="ORF">HMPREF0528_0109</name>
</gene>
<dbReference type="Proteomes" id="UP000003491">
    <property type="component" value="Unassembled WGS sequence"/>
</dbReference>
<dbReference type="PATRIC" id="fig|525330.7.peg.1236"/>
<evidence type="ECO:0000313" key="2">
    <source>
        <dbReference type="Proteomes" id="UP000003491"/>
    </source>
</evidence>
<keyword evidence="1" id="KW-0966">Cell projection</keyword>
<protein>
    <submittedName>
        <fullName evidence="1">Putative flagellar protein FliS</fullName>
    </submittedName>
</protein>
<evidence type="ECO:0000313" key="1">
    <source>
        <dbReference type="EMBL" id="EEJ60695.1"/>
    </source>
</evidence>
<dbReference type="HOGENOM" id="CLU_072045_3_2_9"/>
<sequence length="284" mass="33188">MKIREALRKERLAQHKTQAAWIKNIPMSVFHYSEIETGYAKNGKEADIDSEKLILLLKSNHVDIIKFFESVNGSYKIDERARMIENISNQLSVAFNNNDLEKVEKITHELENMPAVPKITYYRAVLIRAYLKDEMTSMDKATRTKINQYIYQKDNWVTDNEALTIFGNSMPISDTDILIARMGKVLRYYKNLENCPATFQRRVSTVCVNYLYTALCIRKIDKYVSEIMALIRTLPFDDRFGLKILITQYFEYMRNGDKKSMQQLKDVLRHAGLTKLANRLQNES</sequence>
<accession>C2E2Y5</accession>
<dbReference type="AlphaFoldDB" id="C2E2Y5"/>
<dbReference type="RefSeq" id="WP_004895742.1">
    <property type="nucleotide sequence ID" value="NZ_AZCY01000005.1"/>
</dbReference>
<keyword evidence="1" id="KW-0282">Flagellum</keyword>
<proteinExistence type="predicted"/>